<dbReference type="EMBL" id="VWOJ01000001">
    <property type="protein sequence ID" value="KAA5804771.1"/>
    <property type="molecule type" value="Genomic_DNA"/>
</dbReference>
<keyword evidence="4" id="KW-1185">Reference proteome</keyword>
<evidence type="ECO:0000313" key="4">
    <source>
        <dbReference type="Proteomes" id="UP000325122"/>
    </source>
</evidence>
<protein>
    <submittedName>
        <fullName evidence="3">SRPBCC family protein</fullName>
    </submittedName>
</protein>
<evidence type="ECO:0000256" key="1">
    <source>
        <dbReference type="ARBA" id="ARBA00006817"/>
    </source>
</evidence>
<gene>
    <name evidence="3" type="ORF">F1654_01850</name>
</gene>
<sequence length="146" mass="16036">MPYDLSFVRVLRAPPALVWRALTDPAAIAKWNPPDGFVCEIARLDFQQGGGFKMAFRNLATGEAHPFTGRYREIVPEARLVADDSFDDPDMPGAFVTVFELRQVSMGTELTITQSGIPDMIPPEACRLGWQGSLDLLARLVEANAG</sequence>
<evidence type="ECO:0000259" key="2">
    <source>
        <dbReference type="Pfam" id="PF08327"/>
    </source>
</evidence>
<proteinExistence type="inferred from homology"/>
<feature type="domain" description="Activator of Hsp90 ATPase homologue 1/2-like C-terminal" evidence="2">
    <location>
        <begin position="12"/>
        <end position="142"/>
    </location>
</feature>
<name>A0A5M6ZR66_9PROT</name>
<organism evidence="3 4">
    <name type="scientific">Alkalicaulis satelles</name>
    <dbReference type="NCBI Taxonomy" id="2609175"/>
    <lineage>
        <taxon>Bacteria</taxon>
        <taxon>Pseudomonadati</taxon>
        <taxon>Pseudomonadota</taxon>
        <taxon>Alphaproteobacteria</taxon>
        <taxon>Maricaulales</taxon>
        <taxon>Maricaulaceae</taxon>
        <taxon>Alkalicaulis</taxon>
    </lineage>
</organism>
<dbReference type="Gene3D" id="3.30.530.20">
    <property type="match status" value="1"/>
</dbReference>
<dbReference type="CDD" id="cd08895">
    <property type="entry name" value="SRPBCC_CalC_Aha1-like_2"/>
    <property type="match status" value="1"/>
</dbReference>
<dbReference type="RefSeq" id="WP_150021802.1">
    <property type="nucleotide sequence ID" value="NZ_VWOJ01000001.1"/>
</dbReference>
<accession>A0A5M6ZR66</accession>
<dbReference type="AlphaFoldDB" id="A0A5M6ZR66"/>
<dbReference type="InterPro" id="IPR023393">
    <property type="entry name" value="START-like_dom_sf"/>
</dbReference>
<evidence type="ECO:0000313" key="3">
    <source>
        <dbReference type="EMBL" id="KAA5804771.1"/>
    </source>
</evidence>
<comment type="caution">
    <text evidence="3">The sequence shown here is derived from an EMBL/GenBank/DDBJ whole genome shotgun (WGS) entry which is preliminary data.</text>
</comment>
<dbReference type="Proteomes" id="UP000325122">
    <property type="component" value="Unassembled WGS sequence"/>
</dbReference>
<reference evidence="3 4" key="1">
    <citation type="submission" date="2019-09" db="EMBL/GenBank/DDBJ databases">
        <authorList>
            <person name="Kevbrin V."/>
            <person name="Grouzdev D.S."/>
        </authorList>
    </citation>
    <scope>NUCLEOTIDE SEQUENCE [LARGE SCALE GENOMIC DNA]</scope>
    <source>
        <strain evidence="3 4">G-192</strain>
    </source>
</reference>
<dbReference type="InterPro" id="IPR013538">
    <property type="entry name" value="ASHA1/2-like_C"/>
</dbReference>
<dbReference type="Pfam" id="PF08327">
    <property type="entry name" value="AHSA1"/>
    <property type="match status" value="1"/>
</dbReference>
<dbReference type="SUPFAM" id="SSF55961">
    <property type="entry name" value="Bet v1-like"/>
    <property type="match status" value="1"/>
</dbReference>
<comment type="similarity">
    <text evidence="1">Belongs to the AHA1 family.</text>
</comment>